<dbReference type="GO" id="GO:0016705">
    <property type="term" value="F:oxidoreductase activity, acting on paired donors, with incorporation or reduction of molecular oxygen"/>
    <property type="evidence" value="ECO:0007669"/>
    <property type="project" value="InterPro"/>
</dbReference>
<keyword evidence="8 10" id="KW-0503">Monooxygenase</keyword>
<dbReference type="PANTHER" id="PTHR24305">
    <property type="entry name" value="CYTOCHROME P450"/>
    <property type="match status" value="1"/>
</dbReference>
<evidence type="ECO:0000256" key="3">
    <source>
        <dbReference type="ARBA" id="ARBA00010617"/>
    </source>
</evidence>
<dbReference type="STRING" id="27342.A0A0H2SE59"/>
<keyword evidence="5 9" id="KW-0479">Metal-binding</keyword>
<dbReference type="InterPro" id="IPR002401">
    <property type="entry name" value="Cyt_P450_E_grp-I"/>
</dbReference>
<keyword evidence="14" id="KW-1185">Reference proteome</keyword>
<evidence type="ECO:0000256" key="2">
    <source>
        <dbReference type="ARBA" id="ARBA00005179"/>
    </source>
</evidence>
<reference evidence="13 14" key="1">
    <citation type="submission" date="2015-04" db="EMBL/GenBank/DDBJ databases">
        <title>Complete genome sequence of Schizopora paradoxa KUC8140, a cosmopolitan wood degrader in East Asia.</title>
        <authorList>
            <consortium name="DOE Joint Genome Institute"/>
            <person name="Min B."/>
            <person name="Park H."/>
            <person name="Jang Y."/>
            <person name="Kim J.-J."/>
            <person name="Kim K.H."/>
            <person name="Pangilinan J."/>
            <person name="Lipzen A."/>
            <person name="Riley R."/>
            <person name="Grigoriev I.V."/>
            <person name="Spatafora J.W."/>
            <person name="Choi I.-G."/>
        </authorList>
    </citation>
    <scope>NUCLEOTIDE SEQUENCE [LARGE SCALE GENOMIC DNA]</scope>
    <source>
        <strain evidence="13 14">KUC8140</strain>
    </source>
</reference>
<dbReference type="AlphaFoldDB" id="A0A0H2SE59"/>
<dbReference type="PANTHER" id="PTHR24305:SF166">
    <property type="entry name" value="CYTOCHROME P450 12A4, MITOCHONDRIAL-RELATED"/>
    <property type="match status" value="1"/>
</dbReference>
<comment type="similarity">
    <text evidence="3 10">Belongs to the cytochrome P450 family.</text>
</comment>
<dbReference type="PROSITE" id="PS00086">
    <property type="entry name" value="CYTOCHROME_P450"/>
    <property type="match status" value="1"/>
</dbReference>
<evidence type="ECO:0000256" key="11">
    <source>
        <dbReference type="SAM" id="MobiDB-lite"/>
    </source>
</evidence>
<dbReference type="Gene3D" id="1.10.630.10">
    <property type="entry name" value="Cytochrome P450"/>
    <property type="match status" value="1"/>
</dbReference>
<dbReference type="GO" id="GO:0020037">
    <property type="term" value="F:heme binding"/>
    <property type="evidence" value="ECO:0007669"/>
    <property type="project" value="InterPro"/>
</dbReference>
<evidence type="ECO:0000256" key="7">
    <source>
        <dbReference type="ARBA" id="ARBA00023004"/>
    </source>
</evidence>
<dbReference type="InterPro" id="IPR036396">
    <property type="entry name" value="Cyt_P450_sf"/>
</dbReference>
<evidence type="ECO:0000256" key="9">
    <source>
        <dbReference type="PIRSR" id="PIRSR602401-1"/>
    </source>
</evidence>
<feature type="region of interest" description="Disordered" evidence="11">
    <location>
        <begin position="490"/>
        <end position="509"/>
    </location>
</feature>
<dbReference type="OrthoDB" id="1470350at2759"/>
<protein>
    <submittedName>
        <fullName evidence="13">Cytochrome P450</fullName>
    </submittedName>
</protein>
<evidence type="ECO:0000256" key="5">
    <source>
        <dbReference type="ARBA" id="ARBA00022723"/>
    </source>
</evidence>
<keyword evidence="12" id="KW-1133">Transmembrane helix</keyword>
<dbReference type="PRINTS" id="PR00463">
    <property type="entry name" value="EP450I"/>
</dbReference>
<dbReference type="SUPFAM" id="SSF48264">
    <property type="entry name" value="Cytochrome P450"/>
    <property type="match status" value="1"/>
</dbReference>
<dbReference type="Proteomes" id="UP000053477">
    <property type="component" value="Unassembled WGS sequence"/>
</dbReference>
<keyword evidence="12" id="KW-0812">Transmembrane</keyword>
<keyword evidence="6 10" id="KW-0560">Oxidoreductase</keyword>
<accession>A0A0H2SE59</accession>
<dbReference type="EMBL" id="KQ085931">
    <property type="protein sequence ID" value="KLO15341.1"/>
    <property type="molecule type" value="Genomic_DNA"/>
</dbReference>
<gene>
    <name evidence="13" type="ORF">SCHPADRAFT_902488</name>
</gene>
<dbReference type="GO" id="GO:0004497">
    <property type="term" value="F:monooxygenase activity"/>
    <property type="evidence" value="ECO:0007669"/>
    <property type="project" value="UniProtKB-KW"/>
</dbReference>
<dbReference type="InterPro" id="IPR017972">
    <property type="entry name" value="Cyt_P450_CS"/>
</dbReference>
<sequence>MTTSISPAVIAPIVLFLSFLTVRKLFSLLSFLRVKSILRSIPGPPRPPGWAGWAAGNLPFVYDRENLAWHHAATRAFAQEGEKVAGVVQIHALFGDEQLYVTDPVALHHVLVRQADVFEEPSFLLTLNNACLGEGLLATIGAQHARQRKMLNPVFHIKHMRKLVGVFFDVANRACEAIQTQISSTTSTSEGAEINVHAWLSRASLEFIAQGGLGRSLDTLKDDSISPYAKAIRDLVPSISQLQGIIELMPLTRFMPRWMCHVGVSIGSAISKPIQRLRGVVDTLEEKGREIVEERKVSEGGKEKIEGDSAEYDSEKDILSVLIRENANAPIEERLSDDEIVGQVTTLIFAAADTTSSAVARLLYALASNPSVQDRLRREIRTAKKTLGPIEGWTYDELMALPYLDAVVRETLRMYGPVSWIWRVARKATTLPLLRPLKLTTGEMVDRIPVARNQGVIVGIAASGRDEETWGREGAGAMEWKPERWLDDHDTLTSGDEAGKDEEEEELGLTGGEELKGLRVAKARLPAAYSGMMTFSGGVRGCIGFKFAILAIKVDLATLLDRFTFALPSPTTPEGDEREIVWHMNHIQSPAVKIKRKNGDVENVLSNLPLKVGVAPTEDD</sequence>
<dbReference type="GO" id="GO:0005506">
    <property type="term" value="F:iron ion binding"/>
    <property type="evidence" value="ECO:0007669"/>
    <property type="project" value="InterPro"/>
</dbReference>
<evidence type="ECO:0000256" key="1">
    <source>
        <dbReference type="ARBA" id="ARBA00001971"/>
    </source>
</evidence>
<dbReference type="Pfam" id="PF00067">
    <property type="entry name" value="p450"/>
    <property type="match status" value="1"/>
</dbReference>
<dbReference type="InterPro" id="IPR001128">
    <property type="entry name" value="Cyt_P450"/>
</dbReference>
<evidence type="ECO:0000256" key="12">
    <source>
        <dbReference type="SAM" id="Phobius"/>
    </source>
</evidence>
<evidence type="ECO:0000256" key="8">
    <source>
        <dbReference type="ARBA" id="ARBA00023033"/>
    </source>
</evidence>
<evidence type="ECO:0000256" key="4">
    <source>
        <dbReference type="ARBA" id="ARBA00022617"/>
    </source>
</evidence>
<dbReference type="InParanoid" id="A0A0H2SE59"/>
<name>A0A0H2SE59_9AGAM</name>
<feature type="transmembrane region" description="Helical" evidence="12">
    <location>
        <begin position="6"/>
        <end position="26"/>
    </location>
</feature>
<keyword evidence="7 9" id="KW-0408">Iron</keyword>
<feature type="binding site" description="axial binding residue" evidence="9">
    <location>
        <position position="542"/>
    </location>
    <ligand>
        <name>heme</name>
        <dbReference type="ChEBI" id="CHEBI:30413"/>
    </ligand>
    <ligandPart>
        <name>Fe</name>
        <dbReference type="ChEBI" id="CHEBI:18248"/>
    </ligandPart>
</feature>
<proteinExistence type="inferred from homology"/>
<evidence type="ECO:0000256" key="6">
    <source>
        <dbReference type="ARBA" id="ARBA00023002"/>
    </source>
</evidence>
<keyword evidence="12" id="KW-0472">Membrane</keyword>
<keyword evidence="4 9" id="KW-0349">Heme</keyword>
<organism evidence="13 14">
    <name type="scientific">Schizopora paradoxa</name>
    <dbReference type="NCBI Taxonomy" id="27342"/>
    <lineage>
        <taxon>Eukaryota</taxon>
        <taxon>Fungi</taxon>
        <taxon>Dikarya</taxon>
        <taxon>Basidiomycota</taxon>
        <taxon>Agaricomycotina</taxon>
        <taxon>Agaricomycetes</taxon>
        <taxon>Hymenochaetales</taxon>
        <taxon>Schizoporaceae</taxon>
        <taxon>Schizopora</taxon>
    </lineage>
</organism>
<comment type="cofactor">
    <cofactor evidence="1 9">
        <name>heme</name>
        <dbReference type="ChEBI" id="CHEBI:30413"/>
    </cofactor>
</comment>
<dbReference type="InterPro" id="IPR050121">
    <property type="entry name" value="Cytochrome_P450_monoxygenase"/>
</dbReference>
<evidence type="ECO:0000313" key="14">
    <source>
        <dbReference type="Proteomes" id="UP000053477"/>
    </source>
</evidence>
<evidence type="ECO:0000313" key="13">
    <source>
        <dbReference type="EMBL" id="KLO15341.1"/>
    </source>
</evidence>
<comment type="pathway">
    <text evidence="2">Secondary metabolite biosynthesis.</text>
</comment>
<evidence type="ECO:0000256" key="10">
    <source>
        <dbReference type="RuleBase" id="RU000461"/>
    </source>
</evidence>